<dbReference type="OrthoDB" id="9811076at2"/>
<dbReference type="EMBL" id="AZRM01000016">
    <property type="protein sequence ID" value="PNS01131.1"/>
    <property type="molecule type" value="Genomic_DNA"/>
</dbReference>
<protein>
    <recommendedName>
        <fullName evidence="3">Ferrous iron transporter FeoA domain-containing protein</fullName>
    </recommendedName>
</protein>
<name>A0A2K1PE98_9BACT</name>
<dbReference type="AlphaFoldDB" id="A0A2K1PE98"/>
<evidence type="ECO:0008006" key="3">
    <source>
        <dbReference type="Google" id="ProtNLM"/>
    </source>
</evidence>
<reference evidence="1 2" key="1">
    <citation type="submission" date="2013-12" db="EMBL/GenBank/DDBJ databases">
        <title>Comparative genomics of Petrotoga isolates.</title>
        <authorList>
            <person name="Nesbo C.L."/>
            <person name="Charchuk R."/>
            <person name="Chow K."/>
        </authorList>
    </citation>
    <scope>NUCLEOTIDE SEQUENCE [LARGE SCALE GENOMIC DNA]</scope>
    <source>
        <strain evidence="1 2">DSM 10691</strain>
    </source>
</reference>
<proteinExistence type="predicted"/>
<accession>A0A2K1PE98</accession>
<organism evidence="1 2">
    <name type="scientific">Petrotoga miotherma DSM 10691</name>
    <dbReference type="NCBI Taxonomy" id="1434326"/>
    <lineage>
        <taxon>Bacteria</taxon>
        <taxon>Thermotogati</taxon>
        <taxon>Thermotogota</taxon>
        <taxon>Thermotogae</taxon>
        <taxon>Petrotogales</taxon>
        <taxon>Petrotogaceae</taxon>
        <taxon>Petrotoga</taxon>
    </lineage>
</organism>
<comment type="caution">
    <text evidence="1">The sequence shown here is derived from an EMBL/GenBank/DDBJ whole genome shotgun (WGS) entry which is preliminary data.</text>
</comment>
<dbReference type="Proteomes" id="UP000236199">
    <property type="component" value="Unassembled WGS sequence"/>
</dbReference>
<evidence type="ECO:0000313" key="1">
    <source>
        <dbReference type="EMBL" id="PNS01131.1"/>
    </source>
</evidence>
<evidence type="ECO:0000313" key="2">
    <source>
        <dbReference type="Proteomes" id="UP000236199"/>
    </source>
</evidence>
<keyword evidence="2" id="KW-1185">Reference proteome</keyword>
<gene>
    <name evidence="1" type="ORF">X928_03490</name>
</gene>
<sequence length="51" mass="5743">MDKGIYPGLTLKVIKKNDDIIEILVNEKVINLTSHESKHIIIGNQNKSLTL</sequence>